<dbReference type="SMART" id="SM01086">
    <property type="entry name" value="ClpB_D2-small"/>
    <property type="match status" value="1"/>
</dbReference>
<dbReference type="InterPro" id="IPR003959">
    <property type="entry name" value="ATPase_AAA_core"/>
</dbReference>
<sequence>MITYNYRVPALKCQPTKLPQKLPSVKFKLMANNLPQEQNYLSWHYSTALPEFIKNRQRQLTFTLSFFNIGGFLRTLFVPYRRLEITGKAPSLIDKISFNLISRTIGVTVRILLIIAGIGSTILFAVFQLMLIFVYLIPIFSLAKYQRLKKNSLVSSDLEDVGKFTAKLTATDLFQLLSTFFPGDFGPVFTNLPAPSTLDIKTTDKLVDVFTKLAKNFQKLAIYLEQKSIKPQEFELLVKTLNHHLESQPPPRPAPIGQLLAFGYTNTLDRFATELTGQTSSHIPAEKFELLGEIAKVLARPQNNNVLLVGEPGVGRHTTLHFLASAIGHLQLLELAGKRLMLLDSVALAGTGKNLLEVKGNFEAVMTEAKHAGNIILGIDQIDRLSSSADGRIDLSEVLTTMLTDNSLPIIGITTLDDFSQFIRPNSNFLKLFEKIDIEEASRQETIAILTDKALEISKGEKIATSFGAILEIAQRSDQLLPDRRQPEKSLILFDDLVSEAKARNLLTIEVNLVDEVISTKTKTPIGKISESEAQKLKNLEEILHKRIVNQNEAIEEIARAMRRARAEIETGARPIGSFLFLGPTGVGKTETAKALAQIYFGSEEKMVRLDMSEYQGTDSLSRLIGDIRNKTQGQLASLIRQHPFALLLVDEFEKADSSVHNLFLQVLDEGHLTDAFGKKVSFDNIIIIATSNAAAEFIREEVTKGTADLSKKLIDYILEKGLFSPELINRFDAVVVYQPLTDEQTGQVTKLMLNNLAQKIKETKNITLEITDELCQKVAKAGYDPTFGARPIRRLIADKIEDGIAKMIIEESAKNGDKIAPSTLLKFVT</sequence>
<dbReference type="PATRIC" id="fig|1618411.3.peg.412"/>
<dbReference type="GO" id="GO:0005524">
    <property type="term" value="F:ATP binding"/>
    <property type="evidence" value="ECO:0007669"/>
    <property type="project" value="UniProtKB-KW"/>
</dbReference>
<protein>
    <submittedName>
        <fullName evidence="6">ATPase AAA-2 domain protein</fullName>
    </submittedName>
</protein>
<dbReference type="InterPro" id="IPR027417">
    <property type="entry name" value="P-loop_NTPase"/>
</dbReference>
<feature type="domain" description="AAA+ ATPase" evidence="4">
    <location>
        <begin position="302"/>
        <end position="442"/>
    </location>
</feature>
<evidence type="ECO:0000259" key="4">
    <source>
        <dbReference type="SMART" id="SM00382"/>
    </source>
</evidence>
<evidence type="ECO:0000256" key="2">
    <source>
        <dbReference type="ARBA" id="ARBA00022840"/>
    </source>
</evidence>
<dbReference type="Pfam" id="PF00004">
    <property type="entry name" value="AAA"/>
    <property type="match status" value="1"/>
</dbReference>
<evidence type="ECO:0000256" key="3">
    <source>
        <dbReference type="ARBA" id="ARBA00023186"/>
    </source>
</evidence>
<dbReference type="CDD" id="cd00009">
    <property type="entry name" value="AAA"/>
    <property type="match status" value="1"/>
</dbReference>
<dbReference type="PANTHER" id="PTHR11638">
    <property type="entry name" value="ATP-DEPENDENT CLP PROTEASE"/>
    <property type="match status" value="1"/>
</dbReference>
<comment type="caution">
    <text evidence="6">The sequence shown here is derived from an EMBL/GenBank/DDBJ whole genome shotgun (WGS) entry which is preliminary data.</text>
</comment>
<evidence type="ECO:0000313" key="7">
    <source>
        <dbReference type="Proteomes" id="UP000034493"/>
    </source>
</evidence>
<name>A0A0G0YVQ4_9BACT</name>
<dbReference type="Pfam" id="PF10431">
    <property type="entry name" value="ClpB_D2-small"/>
    <property type="match status" value="1"/>
</dbReference>
<gene>
    <name evidence="6" type="ORF">UU56_C0005G0037</name>
</gene>
<evidence type="ECO:0000313" key="6">
    <source>
        <dbReference type="EMBL" id="KKS04538.1"/>
    </source>
</evidence>
<keyword evidence="2" id="KW-0067">ATP-binding</keyword>
<dbReference type="CDD" id="cd19499">
    <property type="entry name" value="RecA-like_ClpB_Hsp104-like"/>
    <property type="match status" value="1"/>
</dbReference>
<dbReference type="GO" id="GO:0016887">
    <property type="term" value="F:ATP hydrolysis activity"/>
    <property type="evidence" value="ECO:0007669"/>
    <property type="project" value="InterPro"/>
</dbReference>
<dbReference type="SMART" id="SM00382">
    <property type="entry name" value="AAA"/>
    <property type="match status" value="2"/>
</dbReference>
<dbReference type="InterPro" id="IPR003593">
    <property type="entry name" value="AAA+_ATPase"/>
</dbReference>
<dbReference type="Proteomes" id="UP000034493">
    <property type="component" value="Unassembled WGS sequence"/>
</dbReference>
<dbReference type="PANTHER" id="PTHR11638:SF18">
    <property type="entry name" value="HEAT SHOCK PROTEIN 104"/>
    <property type="match status" value="1"/>
</dbReference>
<dbReference type="InterPro" id="IPR050130">
    <property type="entry name" value="ClpA_ClpB"/>
</dbReference>
<feature type="domain" description="AAA+ ATPase" evidence="4">
    <location>
        <begin position="575"/>
        <end position="742"/>
    </location>
</feature>
<feature type="domain" description="Clp ATPase C-terminal" evidence="5">
    <location>
        <begin position="741"/>
        <end position="828"/>
    </location>
</feature>
<dbReference type="InterPro" id="IPR019489">
    <property type="entry name" value="Clp_ATPase_C"/>
</dbReference>
<accession>A0A0G0YVQ4</accession>
<dbReference type="Gene3D" id="1.10.8.60">
    <property type="match status" value="1"/>
</dbReference>
<dbReference type="Pfam" id="PF07724">
    <property type="entry name" value="AAA_2"/>
    <property type="match status" value="1"/>
</dbReference>
<proteinExistence type="predicted"/>
<reference evidence="6 7" key="1">
    <citation type="journal article" date="2015" name="Nature">
        <title>rRNA introns, odd ribosomes, and small enigmatic genomes across a large radiation of phyla.</title>
        <authorList>
            <person name="Brown C.T."/>
            <person name="Hug L.A."/>
            <person name="Thomas B.C."/>
            <person name="Sharon I."/>
            <person name="Castelle C.J."/>
            <person name="Singh A."/>
            <person name="Wilkins M.J."/>
            <person name="Williams K.H."/>
            <person name="Banfield J.F."/>
        </authorList>
    </citation>
    <scope>NUCLEOTIDE SEQUENCE [LARGE SCALE GENOMIC DNA]</scope>
</reference>
<keyword evidence="1" id="KW-0547">Nucleotide-binding</keyword>
<keyword evidence="3" id="KW-0143">Chaperone</keyword>
<dbReference type="InterPro" id="IPR001270">
    <property type="entry name" value="ClpA/B"/>
</dbReference>
<evidence type="ECO:0000259" key="5">
    <source>
        <dbReference type="SMART" id="SM01086"/>
    </source>
</evidence>
<evidence type="ECO:0000256" key="1">
    <source>
        <dbReference type="ARBA" id="ARBA00022741"/>
    </source>
</evidence>
<organism evidence="6 7">
    <name type="scientific">Candidatus Curtissbacteria bacterium GW2011_GWA2_41_24</name>
    <dbReference type="NCBI Taxonomy" id="1618411"/>
    <lineage>
        <taxon>Bacteria</taxon>
        <taxon>Candidatus Curtissiibacteriota</taxon>
    </lineage>
</organism>
<dbReference type="Gene3D" id="3.40.50.300">
    <property type="entry name" value="P-loop containing nucleotide triphosphate hydrolases"/>
    <property type="match status" value="2"/>
</dbReference>
<dbReference type="EMBL" id="LCBC01000005">
    <property type="protein sequence ID" value="KKS04538.1"/>
    <property type="molecule type" value="Genomic_DNA"/>
</dbReference>
<dbReference type="GO" id="GO:0034605">
    <property type="term" value="P:cellular response to heat"/>
    <property type="evidence" value="ECO:0007669"/>
    <property type="project" value="TreeGrafter"/>
</dbReference>
<dbReference type="AlphaFoldDB" id="A0A0G0YVQ4"/>
<dbReference type="PRINTS" id="PR00300">
    <property type="entry name" value="CLPPROTEASEA"/>
</dbReference>
<dbReference type="SUPFAM" id="SSF52540">
    <property type="entry name" value="P-loop containing nucleoside triphosphate hydrolases"/>
    <property type="match status" value="2"/>
</dbReference>
<dbReference type="GO" id="GO:0005737">
    <property type="term" value="C:cytoplasm"/>
    <property type="evidence" value="ECO:0007669"/>
    <property type="project" value="TreeGrafter"/>
</dbReference>